<feature type="chain" id="PRO_5037780442" evidence="1">
    <location>
        <begin position="22"/>
        <end position="933"/>
    </location>
</feature>
<keyword evidence="1" id="KW-0732">Signal</keyword>
<dbReference type="PANTHER" id="PTHR36848">
    <property type="entry name" value="DNA-BINDING PROTEIN (PUTATIVE SECRETED PROTEIN)-RELATED"/>
    <property type="match status" value="1"/>
</dbReference>
<sequence length="933" mass="103299">MFIKRFIAISALCITAGAAMAQSKQASVWPAVKMQTRPWTRWWWMGNAVDQKNIGNLLRKYQQAGFGGVEVTPIYGAIGYESRYIDYLSPKWMDMLNYTATTASQLGMGMDMNTGTGWPFGGPQIKTADAATKIIIQTYKLNPGEIVKDAIRVNDPKQRDVAVLQALVAYDDKGNVTNVMDKVDANGNFNMPPVTVNTEIYAAFAGKTLQKVKRAAPGGEGFTLDHLSKTATDTYLARFTNAYKNGRPNVRAYFNDSYEVYGASWSPGLFDAFQKDHGYDLRMHMRELTSTDGNEMVGRVKSDYRETMSNMLLHNFTQNWTNWAHGLKSMTKNQSHGSPGNLLDLYGTVDIPECETFGSSKFNIPGLRRDSADVRNVDPDPIMLKFASSAGHVNSKPLISSETFTWLTEHFKTSYSQCKPEVEQIFLSGVNHVFYHGTTYSPEDVKFPGWLFYASMNMVPDNSLWSHATGLNGYITRVQSVLQAGKADNEVLMYWPIYDAWAHPKGMDMPLAIHDIKEWLTPTAFYKNANELQAKGYSLDFVSDLALSKSSGSKAGVKTSANANYKVLVIPECKLMPVETLQQILKLAAGGATVIFQKLPEDVPGLANLETRRAALKQALATLKFANAGGVKQAVVGAGRVMLSGDLDDALTAVNIQGEELVKTGLKFIRRDVNGAKYYYLVNHTSKPVDKTIGLNCRRAGNVILMDPQSGRYGAAKSVSVIADGESTVVYTTHVRVQLQPGEALIVFAGAKPQTGLPKWKYLDKQTGEIALANPWNLTFTQGGPKLPSPKKLDKLISWTDLGDTTAVSFSGTGVYTSTFILPTNPPGEWVLDLGQVDESARVWINGKDAGILWSIPFKTRVGSMLKAGTNTIKIEVDNLMANRIRYMDQHKIEWRKYHEINFVNIDYKPFDASNWKPMPSGLLGPVKLVQYK</sequence>
<accession>A0A917J9S2</accession>
<dbReference type="InterPro" id="IPR053161">
    <property type="entry name" value="Ulvan_degrading_GH"/>
</dbReference>
<reference evidence="2" key="1">
    <citation type="journal article" date="2014" name="Int. J. Syst. Evol. Microbiol.">
        <title>Complete genome sequence of Corynebacterium casei LMG S-19264T (=DSM 44701T), isolated from a smear-ripened cheese.</title>
        <authorList>
            <consortium name="US DOE Joint Genome Institute (JGI-PGF)"/>
            <person name="Walter F."/>
            <person name="Albersmeier A."/>
            <person name="Kalinowski J."/>
            <person name="Ruckert C."/>
        </authorList>
    </citation>
    <scope>NUCLEOTIDE SEQUENCE</scope>
    <source>
        <strain evidence="2">CCM 8711</strain>
    </source>
</reference>
<dbReference type="InterPro" id="IPR008979">
    <property type="entry name" value="Galactose-bd-like_sf"/>
</dbReference>
<dbReference type="RefSeq" id="WP_188414840.1">
    <property type="nucleotide sequence ID" value="NZ_BMDO01000002.1"/>
</dbReference>
<feature type="signal peptide" evidence="1">
    <location>
        <begin position="1"/>
        <end position="21"/>
    </location>
</feature>
<comment type="caution">
    <text evidence="2">The sequence shown here is derived from an EMBL/GenBank/DDBJ whole genome shotgun (WGS) entry which is preliminary data.</text>
</comment>
<dbReference type="PANTHER" id="PTHR36848:SF2">
    <property type="entry name" value="SECRETED PROTEIN"/>
    <property type="match status" value="1"/>
</dbReference>
<evidence type="ECO:0000256" key="1">
    <source>
        <dbReference type="SAM" id="SignalP"/>
    </source>
</evidence>
<dbReference type="AlphaFoldDB" id="A0A917J9S2"/>
<dbReference type="SUPFAM" id="SSF49785">
    <property type="entry name" value="Galactose-binding domain-like"/>
    <property type="match status" value="1"/>
</dbReference>
<keyword evidence="3" id="KW-1185">Reference proteome</keyword>
<protein>
    <submittedName>
        <fullName evidence="2">Glycosyl hydrolase family 2</fullName>
    </submittedName>
</protein>
<reference evidence="2" key="2">
    <citation type="submission" date="2020-09" db="EMBL/GenBank/DDBJ databases">
        <authorList>
            <person name="Sun Q."/>
            <person name="Sedlacek I."/>
        </authorList>
    </citation>
    <scope>NUCLEOTIDE SEQUENCE</scope>
    <source>
        <strain evidence="2">CCM 8711</strain>
    </source>
</reference>
<keyword evidence="2" id="KW-0378">Hydrolase</keyword>
<dbReference type="EMBL" id="BMDO01000002">
    <property type="protein sequence ID" value="GGI50036.1"/>
    <property type="molecule type" value="Genomic_DNA"/>
</dbReference>
<dbReference type="Proteomes" id="UP000662074">
    <property type="component" value="Unassembled WGS sequence"/>
</dbReference>
<dbReference type="Gene3D" id="2.60.120.260">
    <property type="entry name" value="Galactose-binding domain-like"/>
    <property type="match status" value="1"/>
</dbReference>
<evidence type="ECO:0000313" key="3">
    <source>
        <dbReference type="Proteomes" id="UP000662074"/>
    </source>
</evidence>
<evidence type="ECO:0000313" key="2">
    <source>
        <dbReference type="EMBL" id="GGI50036.1"/>
    </source>
</evidence>
<dbReference type="Pfam" id="PF17132">
    <property type="entry name" value="Glyco_hydro_106"/>
    <property type="match status" value="2"/>
</dbReference>
<name>A0A917J9S2_9SPHI</name>
<dbReference type="GO" id="GO:0016787">
    <property type="term" value="F:hydrolase activity"/>
    <property type="evidence" value="ECO:0007669"/>
    <property type="project" value="UniProtKB-KW"/>
</dbReference>
<dbReference type="NCBIfam" id="NF045579">
    <property type="entry name" value="rhamnoside_JR"/>
    <property type="match status" value="1"/>
</dbReference>
<gene>
    <name evidence="2" type="ORF">GCM10011425_12480</name>
</gene>
<organism evidence="2 3">
    <name type="scientific">Mucilaginibacter galii</name>
    <dbReference type="NCBI Taxonomy" id="2005073"/>
    <lineage>
        <taxon>Bacteria</taxon>
        <taxon>Pseudomonadati</taxon>
        <taxon>Bacteroidota</taxon>
        <taxon>Sphingobacteriia</taxon>
        <taxon>Sphingobacteriales</taxon>
        <taxon>Sphingobacteriaceae</taxon>
        <taxon>Mucilaginibacter</taxon>
    </lineage>
</organism>
<proteinExistence type="predicted"/>